<accession>A0ABV2GZG1</accession>
<organism evidence="1 2">
    <name type="scientific">Mesorhizobium robiniae</name>
    <dbReference type="NCBI Taxonomy" id="559315"/>
    <lineage>
        <taxon>Bacteria</taxon>
        <taxon>Pseudomonadati</taxon>
        <taxon>Pseudomonadota</taxon>
        <taxon>Alphaproteobacteria</taxon>
        <taxon>Hyphomicrobiales</taxon>
        <taxon>Phyllobacteriaceae</taxon>
        <taxon>Mesorhizobium</taxon>
    </lineage>
</organism>
<sequence>MTDDMMNLRTLVEKSADADLLREMIGFAAERLMEMEVGAATGAAYGEKNPLRGRVVILRELHDRLDAAVLKSYGWHGDIDVEQILYGLVRLNEVRAADERRGFIKWLRPEYQIDKIGPLAHRGDRVQAILATKVRAKKTPFPVARLDQARVVLDLMTRATVPLSAEEIAVAFTSPDETVAEVRDVLQSLVRLGQAESCDEGRSFFRAA</sequence>
<keyword evidence="2" id="KW-1185">Reference proteome</keyword>
<dbReference type="Proteomes" id="UP001549204">
    <property type="component" value="Unassembled WGS sequence"/>
</dbReference>
<protein>
    <submittedName>
        <fullName evidence="1">Uncharacterized protein</fullName>
    </submittedName>
</protein>
<name>A0ABV2GZG1_9HYPH</name>
<evidence type="ECO:0000313" key="2">
    <source>
        <dbReference type="Proteomes" id="UP001549204"/>
    </source>
</evidence>
<dbReference type="EMBL" id="JBEPMC010000020">
    <property type="protein sequence ID" value="MET3583669.1"/>
    <property type="molecule type" value="Genomic_DNA"/>
</dbReference>
<gene>
    <name evidence="1" type="ORF">ABID19_006734</name>
</gene>
<evidence type="ECO:0000313" key="1">
    <source>
        <dbReference type="EMBL" id="MET3583669.1"/>
    </source>
</evidence>
<reference evidence="1 2" key="1">
    <citation type="submission" date="2024-06" db="EMBL/GenBank/DDBJ databases">
        <title>Genomic Encyclopedia of Type Strains, Phase IV (KMG-IV): sequencing the most valuable type-strain genomes for metagenomic binning, comparative biology and taxonomic classification.</title>
        <authorList>
            <person name="Goeker M."/>
        </authorList>
    </citation>
    <scope>NUCLEOTIDE SEQUENCE [LARGE SCALE GENOMIC DNA]</scope>
    <source>
        <strain evidence="1 2">DSM 100022</strain>
    </source>
</reference>
<proteinExistence type="predicted"/>
<comment type="caution">
    <text evidence="1">The sequence shown here is derived from an EMBL/GenBank/DDBJ whole genome shotgun (WGS) entry which is preliminary data.</text>
</comment>